<feature type="compositionally biased region" description="Pro residues" evidence="1">
    <location>
        <begin position="297"/>
        <end position="306"/>
    </location>
</feature>
<proteinExistence type="predicted"/>
<accession>A0A9N7ZAK2</accession>
<dbReference type="AlphaFoldDB" id="A0A9N7ZAK2"/>
<evidence type="ECO:0000256" key="1">
    <source>
        <dbReference type="SAM" id="MobiDB-lite"/>
    </source>
</evidence>
<evidence type="ECO:0000313" key="3">
    <source>
        <dbReference type="Proteomes" id="UP001153269"/>
    </source>
</evidence>
<evidence type="ECO:0000313" key="2">
    <source>
        <dbReference type="EMBL" id="CAB1456856.1"/>
    </source>
</evidence>
<feature type="region of interest" description="Disordered" evidence="1">
    <location>
        <begin position="246"/>
        <end position="330"/>
    </location>
</feature>
<feature type="compositionally biased region" description="Basic and acidic residues" evidence="1">
    <location>
        <begin position="264"/>
        <end position="289"/>
    </location>
</feature>
<sequence length="330" mass="36140">MSLSSVQPECSCAPFALISLNSSVHLSIPLSIYLASPSLAPPSPGRFKDRRLGGWVEGANAIKGCGPPNFSHTYIAKANSPERSAPKETSNYLGEHDDARYEAGSLLSSFNLSPLSVSKLTPSSLFSVLCTCSSRSYCRTDRRKGCYIPDDCHHHRLSVRPALTSQEGNEPASQTAGLRKTNANCPVPLVCIQLSSSDGLTPQRRFRALLLWSCRQRDVHRWRGNWRLGVEGGGLDLYVWSDLSPSSASSAWKKRGERGAGSLLRERTEKWRKERQGDGGLDGKREKKAPAYTENCPPTPPHPIPNPKTYKPCSPSPAFSDVDFATEEPT</sequence>
<keyword evidence="3" id="KW-1185">Reference proteome</keyword>
<comment type="caution">
    <text evidence="2">The sequence shown here is derived from an EMBL/GenBank/DDBJ whole genome shotgun (WGS) entry which is preliminary data.</text>
</comment>
<reference evidence="2" key="1">
    <citation type="submission" date="2020-03" db="EMBL/GenBank/DDBJ databases">
        <authorList>
            <person name="Weist P."/>
        </authorList>
    </citation>
    <scope>NUCLEOTIDE SEQUENCE</scope>
</reference>
<protein>
    <submittedName>
        <fullName evidence="2">Uncharacterized protein</fullName>
    </submittedName>
</protein>
<name>A0A9N7ZAK2_PLEPL</name>
<organism evidence="2 3">
    <name type="scientific">Pleuronectes platessa</name>
    <name type="common">European plaice</name>
    <dbReference type="NCBI Taxonomy" id="8262"/>
    <lineage>
        <taxon>Eukaryota</taxon>
        <taxon>Metazoa</taxon>
        <taxon>Chordata</taxon>
        <taxon>Craniata</taxon>
        <taxon>Vertebrata</taxon>
        <taxon>Euteleostomi</taxon>
        <taxon>Actinopterygii</taxon>
        <taxon>Neopterygii</taxon>
        <taxon>Teleostei</taxon>
        <taxon>Neoteleostei</taxon>
        <taxon>Acanthomorphata</taxon>
        <taxon>Carangaria</taxon>
        <taxon>Pleuronectiformes</taxon>
        <taxon>Pleuronectoidei</taxon>
        <taxon>Pleuronectidae</taxon>
        <taxon>Pleuronectes</taxon>
    </lineage>
</organism>
<gene>
    <name evidence="2" type="ORF">PLEPLA_LOCUS44651</name>
</gene>
<dbReference type="EMBL" id="CADEAL010004315">
    <property type="protein sequence ID" value="CAB1456856.1"/>
    <property type="molecule type" value="Genomic_DNA"/>
</dbReference>
<dbReference type="Proteomes" id="UP001153269">
    <property type="component" value="Unassembled WGS sequence"/>
</dbReference>